<evidence type="ECO:0000256" key="15">
    <source>
        <dbReference type="ARBA" id="ARBA00075092"/>
    </source>
</evidence>
<keyword evidence="8" id="KW-0811">Translocation</keyword>
<dbReference type="FunFam" id="1.25.40.510:FF:000003">
    <property type="entry name" value="Nucleoporin GLE1"/>
    <property type="match status" value="1"/>
</dbReference>
<comment type="subcellular location">
    <subcellularLocation>
        <location evidence="1">Nucleus membrane</location>
        <topology evidence="1">Peripheral membrane protein</topology>
        <orientation evidence="1">Cytoplasmic side</orientation>
    </subcellularLocation>
    <subcellularLocation>
        <location evidence="3">Nucleus membrane</location>
        <topology evidence="3">Peripheral membrane protein</topology>
        <orientation evidence="3">Nucleoplasmic side</orientation>
    </subcellularLocation>
    <subcellularLocation>
        <location evidence="2">Nucleus</location>
        <location evidence="2">Nuclear pore complex</location>
    </subcellularLocation>
</comment>
<evidence type="ECO:0000256" key="13">
    <source>
        <dbReference type="ARBA" id="ARBA00026227"/>
    </source>
</evidence>
<dbReference type="PANTHER" id="PTHR12960">
    <property type="entry name" value="GLE-1-RELATED"/>
    <property type="match status" value="1"/>
</dbReference>
<keyword evidence="9 17" id="KW-0175">Coiled coil</keyword>
<evidence type="ECO:0000256" key="7">
    <source>
        <dbReference type="ARBA" id="ARBA00022927"/>
    </source>
</evidence>
<evidence type="ECO:0000256" key="12">
    <source>
        <dbReference type="ARBA" id="ARBA00023242"/>
    </source>
</evidence>
<keyword evidence="7" id="KW-0653">Protein transport</keyword>
<comment type="similarity">
    <text evidence="4">Belongs to the GLE1 family.</text>
</comment>
<evidence type="ECO:0000256" key="9">
    <source>
        <dbReference type="ARBA" id="ARBA00023054"/>
    </source>
</evidence>
<gene>
    <name evidence="18" type="ORF">CANARDRAFT_5303</name>
</gene>
<keyword evidence="5" id="KW-0813">Transport</keyword>
<evidence type="ECO:0000256" key="16">
    <source>
        <dbReference type="ARBA" id="ARBA00075681"/>
    </source>
</evidence>
<organism evidence="18 19">
    <name type="scientific">[Candida] arabinofermentans NRRL YB-2248</name>
    <dbReference type="NCBI Taxonomy" id="983967"/>
    <lineage>
        <taxon>Eukaryota</taxon>
        <taxon>Fungi</taxon>
        <taxon>Dikarya</taxon>
        <taxon>Ascomycota</taxon>
        <taxon>Saccharomycotina</taxon>
        <taxon>Pichiomycetes</taxon>
        <taxon>Pichiales</taxon>
        <taxon>Pichiaceae</taxon>
        <taxon>Ogataea</taxon>
        <taxon>Ogataea/Candida clade</taxon>
    </lineage>
</organism>
<keyword evidence="11" id="KW-0472">Membrane</keyword>
<proteinExistence type="inferred from homology"/>
<dbReference type="GO" id="GO:0044614">
    <property type="term" value="C:nuclear pore cytoplasmic filaments"/>
    <property type="evidence" value="ECO:0007669"/>
    <property type="project" value="TreeGrafter"/>
</dbReference>
<dbReference type="GO" id="GO:0031965">
    <property type="term" value="C:nuclear membrane"/>
    <property type="evidence" value="ECO:0007669"/>
    <property type="project" value="UniProtKB-SubCell"/>
</dbReference>
<dbReference type="Gene3D" id="1.25.40.510">
    <property type="entry name" value="GLE1-like"/>
    <property type="match status" value="1"/>
</dbReference>
<evidence type="ECO:0000313" key="19">
    <source>
        <dbReference type="Proteomes" id="UP000094801"/>
    </source>
</evidence>
<evidence type="ECO:0000256" key="4">
    <source>
        <dbReference type="ARBA" id="ARBA00011056"/>
    </source>
</evidence>
<keyword evidence="6" id="KW-0509">mRNA transport</keyword>
<feature type="coiled-coil region" evidence="17">
    <location>
        <begin position="146"/>
        <end position="257"/>
    </location>
</feature>
<evidence type="ECO:0000256" key="2">
    <source>
        <dbReference type="ARBA" id="ARBA00004567"/>
    </source>
</evidence>
<dbReference type="GO" id="GO:0015031">
    <property type="term" value="P:protein transport"/>
    <property type="evidence" value="ECO:0007669"/>
    <property type="project" value="UniProtKB-KW"/>
</dbReference>
<evidence type="ECO:0000256" key="10">
    <source>
        <dbReference type="ARBA" id="ARBA00023132"/>
    </source>
</evidence>
<evidence type="ECO:0000313" key="18">
    <source>
        <dbReference type="EMBL" id="ODV87998.1"/>
    </source>
</evidence>
<keyword evidence="19" id="KW-1185">Reference proteome</keyword>
<evidence type="ECO:0000256" key="5">
    <source>
        <dbReference type="ARBA" id="ARBA00022448"/>
    </source>
</evidence>
<dbReference type="GO" id="GO:0016973">
    <property type="term" value="P:poly(A)+ mRNA export from nucleus"/>
    <property type="evidence" value="ECO:0007669"/>
    <property type="project" value="InterPro"/>
</dbReference>
<reference evidence="19" key="1">
    <citation type="submission" date="2016-04" db="EMBL/GenBank/DDBJ databases">
        <title>Comparative genomics of biotechnologically important yeasts.</title>
        <authorList>
            <consortium name="DOE Joint Genome Institute"/>
            <person name="Riley R."/>
            <person name="Haridas S."/>
            <person name="Wolfe K.H."/>
            <person name="Lopes M.R."/>
            <person name="Hittinger C.T."/>
            <person name="Goker M."/>
            <person name="Salamov A."/>
            <person name="Wisecaver J."/>
            <person name="Long T.M."/>
            <person name="Aerts A.L."/>
            <person name="Barry K."/>
            <person name="Choi C."/>
            <person name="Clum A."/>
            <person name="Coughlan A.Y."/>
            <person name="Deshpande S."/>
            <person name="Douglass A.P."/>
            <person name="Hanson S.J."/>
            <person name="Klenk H.-P."/>
            <person name="Labutti K."/>
            <person name="Lapidus A."/>
            <person name="Lindquist E."/>
            <person name="Lipzen A."/>
            <person name="Meier-Kolthoff J.P."/>
            <person name="Ohm R.A."/>
            <person name="Otillar R.P."/>
            <person name="Pangilinan J."/>
            <person name="Peng Y."/>
            <person name="Rokas A."/>
            <person name="Rosa C.A."/>
            <person name="Scheuner C."/>
            <person name="Sibirny A.A."/>
            <person name="Slot J.C."/>
            <person name="Stielow J.B."/>
            <person name="Sun H."/>
            <person name="Kurtzman C.P."/>
            <person name="Blackwell M."/>
            <person name="Grigoriev I.V."/>
            <person name="Jeffries T.W."/>
        </authorList>
    </citation>
    <scope>NUCLEOTIDE SEQUENCE [LARGE SCALE GENOMIC DNA]</scope>
    <source>
        <strain evidence="19">NRRL YB-2248</strain>
    </source>
</reference>
<evidence type="ECO:0000256" key="1">
    <source>
        <dbReference type="ARBA" id="ARBA00004335"/>
    </source>
</evidence>
<evidence type="ECO:0000256" key="14">
    <source>
        <dbReference type="ARBA" id="ARBA00029983"/>
    </source>
</evidence>
<evidence type="ECO:0000256" key="11">
    <source>
        <dbReference type="ARBA" id="ARBA00023136"/>
    </source>
</evidence>
<dbReference type="STRING" id="983967.A0A1E4T8L6"/>
<accession>A0A1E4T8L6</accession>
<dbReference type="GO" id="GO:0031369">
    <property type="term" value="F:translation initiation factor binding"/>
    <property type="evidence" value="ECO:0007669"/>
    <property type="project" value="TreeGrafter"/>
</dbReference>
<dbReference type="Pfam" id="PF07817">
    <property type="entry name" value="GLE1"/>
    <property type="match status" value="1"/>
</dbReference>
<sequence length="565" mass="64331">MRFTPHRHEYFENASDYDSLSDSSDIEELFELSNEDGKLNLNSELDFQLEGMSVESPSSSEDELGDILERAGLTARFNMINIIDRLTPTPITSRAQTPVGTPISHQCQEIARIGGNKREETPAATDATDITVQFVSDAMKNKLKQSKEIVNNLIRLDRERKEAEEAERRRIEEEKRLAEEARLKAEEEARRKAEEEEALKREAERKLREAKEKELAEKKAKEEAAKLKAEADAKAAKEKAEADAKAAIEKANEESKKSKSTTNFLQIEKDFLKYKQDIIDIKTNVVEQLKLPENKALKTIVGQQRRKINPKFGQLTHHIEQYKRIVSEIHEYVTQAKANDLAYKFILNFIAKAVVAQAETEVTVNSASSIPLATLALNLLLLFPELEYYLIARFVKKCPLVIGYTCAVDTEEGRLRMGWKRKSDGKWEEDVQYNERLSGIATVYAVMTRLRIDHVFVLTNDVARPVKHPLPISNSWHLVVRALNTPLNLITNVHFCVLGAWWESCAFELLEAYGKQAAKIIRVTCEDWTLSVADRKYSGAARLRLLGEDYAKDGTMQRFKGMGRD</sequence>
<evidence type="ECO:0000256" key="3">
    <source>
        <dbReference type="ARBA" id="ARBA00004620"/>
    </source>
</evidence>
<dbReference type="GO" id="GO:0005543">
    <property type="term" value="F:phospholipid binding"/>
    <property type="evidence" value="ECO:0007669"/>
    <property type="project" value="TreeGrafter"/>
</dbReference>
<evidence type="ECO:0000256" key="8">
    <source>
        <dbReference type="ARBA" id="ARBA00023010"/>
    </source>
</evidence>
<dbReference type="EMBL" id="KV453847">
    <property type="protein sequence ID" value="ODV87998.1"/>
    <property type="molecule type" value="Genomic_DNA"/>
</dbReference>
<dbReference type="OrthoDB" id="420884at2759"/>
<keyword evidence="12" id="KW-0539">Nucleus</keyword>
<dbReference type="GO" id="GO:0000822">
    <property type="term" value="F:inositol hexakisphosphate binding"/>
    <property type="evidence" value="ECO:0007669"/>
    <property type="project" value="TreeGrafter"/>
</dbReference>
<dbReference type="PANTHER" id="PTHR12960:SF0">
    <property type="entry name" value="MRNA EXPORT FACTOR GLE1"/>
    <property type="match status" value="1"/>
</dbReference>
<evidence type="ECO:0000256" key="6">
    <source>
        <dbReference type="ARBA" id="ARBA00022816"/>
    </source>
</evidence>
<protein>
    <recommendedName>
        <fullName evidence="13">mRNA export factor GLE1</fullName>
    </recommendedName>
    <alternativeName>
        <fullName evidence="15">Nuclear pore protein GLE1</fullName>
    </alternativeName>
    <alternativeName>
        <fullName evidence="14">Nucleoporin GLE1</fullName>
    </alternativeName>
    <alternativeName>
        <fullName evidence="16">RNA export factor GLE1</fullName>
    </alternativeName>
</protein>
<evidence type="ECO:0000256" key="17">
    <source>
        <dbReference type="SAM" id="Coils"/>
    </source>
</evidence>
<dbReference type="AlphaFoldDB" id="A0A1E4T8L6"/>
<dbReference type="GO" id="GO:0005737">
    <property type="term" value="C:cytoplasm"/>
    <property type="evidence" value="ECO:0007669"/>
    <property type="project" value="UniProtKB-ARBA"/>
</dbReference>
<dbReference type="Proteomes" id="UP000094801">
    <property type="component" value="Unassembled WGS sequence"/>
</dbReference>
<dbReference type="InterPro" id="IPR012476">
    <property type="entry name" value="GLE1"/>
</dbReference>
<keyword evidence="10" id="KW-0906">Nuclear pore complex</keyword>
<dbReference type="InterPro" id="IPR038506">
    <property type="entry name" value="GLE1-like_sf"/>
</dbReference>
<name>A0A1E4T8L6_9ASCO</name>